<name>A0ABD6CCF0_9EURY</name>
<keyword evidence="1" id="KW-0472">Membrane</keyword>
<comment type="caution">
    <text evidence="2">The sequence shown here is derived from an EMBL/GenBank/DDBJ whole genome shotgun (WGS) entry which is preliminary data.</text>
</comment>
<keyword evidence="1" id="KW-0812">Transmembrane</keyword>
<gene>
    <name evidence="2" type="ORF">ACFR9U_13650</name>
</gene>
<feature type="transmembrane region" description="Helical" evidence="1">
    <location>
        <begin position="20"/>
        <end position="43"/>
    </location>
</feature>
<sequence>MALSWSTLHAVPPAFTVGLLPVVLALAGLGSSVLIGLALAALVRRQSWSYLLVTLALATLLVRTAVAVLTMNAVIADETHHLLEHGLDVAMAALVVAAVYTARTASASPPEESYE</sequence>
<reference evidence="2 3" key="1">
    <citation type="journal article" date="2019" name="Int. J. Syst. Evol. Microbiol.">
        <title>The Global Catalogue of Microorganisms (GCM) 10K type strain sequencing project: providing services to taxonomists for standard genome sequencing and annotation.</title>
        <authorList>
            <consortium name="The Broad Institute Genomics Platform"/>
            <consortium name="The Broad Institute Genome Sequencing Center for Infectious Disease"/>
            <person name="Wu L."/>
            <person name="Ma J."/>
        </authorList>
    </citation>
    <scope>NUCLEOTIDE SEQUENCE [LARGE SCALE GENOMIC DNA]</scope>
    <source>
        <strain evidence="2 3">CGMCC 1.12125</strain>
    </source>
</reference>
<dbReference type="InterPro" id="IPR055894">
    <property type="entry name" value="DUF7471"/>
</dbReference>
<dbReference type="RefSeq" id="WP_247380176.1">
    <property type="nucleotide sequence ID" value="NZ_JALLGV010000008.1"/>
</dbReference>
<dbReference type="EMBL" id="JBHUDJ010000006">
    <property type="protein sequence ID" value="MFD1588026.1"/>
    <property type="molecule type" value="Genomic_DNA"/>
</dbReference>
<evidence type="ECO:0000256" key="1">
    <source>
        <dbReference type="SAM" id="Phobius"/>
    </source>
</evidence>
<dbReference type="Proteomes" id="UP001597119">
    <property type="component" value="Unassembled WGS sequence"/>
</dbReference>
<protein>
    <submittedName>
        <fullName evidence="2">Uncharacterized protein</fullName>
    </submittedName>
</protein>
<dbReference type="AlphaFoldDB" id="A0ABD6CCF0"/>
<keyword evidence="1" id="KW-1133">Transmembrane helix</keyword>
<proteinExistence type="predicted"/>
<organism evidence="2 3">
    <name type="scientific">Halorientalis brevis</name>
    <dbReference type="NCBI Taxonomy" id="1126241"/>
    <lineage>
        <taxon>Archaea</taxon>
        <taxon>Methanobacteriati</taxon>
        <taxon>Methanobacteriota</taxon>
        <taxon>Stenosarchaea group</taxon>
        <taxon>Halobacteria</taxon>
        <taxon>Halobacteriales</taxon>
        <taxon>Haloarculaceae</taxon>
        <taxon>Halorientalis</taxon>
    </lineage>
</organism>
<keyword evidence="3" id="KW-1185">Reference proteome</keyword>
<feature type="transmembrane region" description="Helical" evidence="1">
    <location>
        <begin position="50"/>
        <end position="76"/>
    </location>
</feature>
<accession>A0ABD6CCF0</accession>
<dbReference type="Pfam" id="PF24283">
    <property type="entry name" value="DUF7471"/>
    <property type="match status" value="1"/>
</dbReference>
<evidence type="ECO:0000313" key="2">
    <source>
        <dbReference type="EMBL" id="MFD1588026.1"/>
    </source>
</evidence>
<evidence type="ECO:0000313" key="3">
    <source>
        <dbReference type="Proteomes" id="UP001597119"/>
    </source>
</evidence>